<organism evidence="6">
    <name type="scientific">Opuntia streptacantha</name>
    <name type="common">Prickly pear cactus</name>
    <name type="synonym">Opuntia cardona</name>
    <dbReference type="NCBI Taxonomy" id="393608"/>
    <lineage>
        <taxon>Eukaryota</taxon>
        <taxon>Viridiplantae</taxon>
        <taxon>Streptophyta</taxon>
        <taxon>Embryophyta</taxon>
        <taxon>Tracheophyta</taxon>
        <taxon>Spermatophyta</taxon>
        <taxon>Magnoliopsida</taxon>
        <taxon>eudicotyledons</taxon>
        <taxon>Gunneridae</taxon>
        <taxon>Pentapetalae</taxon>
        <taxon>Caryophyllales</taxon>
        <taxon>Cactineae</taxon>
        <taxon>Cactaceae</taxon>
        <taxon>Opuntioideae</taxon>
        <taxon>Opuntia</taxon>
    </lineage>
</organism>
<dbReference type="InterPro" id="IPR000743">
    <property type="entry name" value="Glyco_hydro_28"/>
</dbReference>
<feature type="compositionally biased region" description="Basic and acidic residues" evidence="5">
    <location>
        <begin position="70"/>
        <end position="81"/>
    </location>
</feature>
<dbReference type="EMBL" id="GISG01269329">
    <property type="protein sequence ID" value="MBA4675947.1"/>
    <property type="molecule type" value="Transcribed_RNA"/>
</dbReference>
<accession>A0A7C9F1E3</accession>
<proteinExistence type="inferred from homology"/>
<reference evidence="6" key="2">
    <citation type="submission" date="2020-07" db="EMBL/GenBank/DDBJ databases">
        <authorList>
            <person name="Vera ALvarez R."/>
            <person name="Arias-Moreno D.M."/>
            <person name="Jimenez-Jacinto V."/>
            <person name="Jimenez-Bremont J.F."/>
            <person name="Swaminathan K."/>
            <person name="Moose S.P."/>
            <person name="Guerrero-Gonzalez M.L."/>
            <person name="Marino-Ramirez L."/>
            <person name="Landsman D."/>
            <person name="Rodriguez-Kessler M."/>
            <person name="Delgado-Sanchez P."/>
        </authorList>
    </citation>
    <scope>NUCLEOTIDE SEQUENCE</scope>
    <source>
        <tissue evidence="6">Cladode</tissue>
    </source>
</reference>
<dbReference type="InterPro" id="IPR012334">
    <property type="entry name" value="Pectin_lyas_fold"/>
</dbReference>
<dbReference type="InterPro" id="IPR011050">
    <property type="entry name" value="Pectin_lyase_fold/virulence"/>
</dbReference>
<dbReference type="Gene3D" id="2.160.20.10">
    <property type="entry name" value="Single-stranded right-handed beta-helix, Pectin lyase-like"/>
    <property type="match status" value="1"/>
</dbReference>
<dbReference type="EC" id="3.2.1.15" evidence="6"/>
<protein>
    <submittedName>
        <fullName evidence="6">Endo-polygalacturonase</fullName>
        <ecNumber evidence="6">3.2.1.15</ecNumber>
    </submittedName>
</protein>
<dbReference type="AlphaFoldDB" id="A0A7C9F1E3"/>
<dbReference type="SUPFAM" id="SSF51126">
    <property type="entry name" value="Pectin lyase-like"/>
    <property type="match status" value="1"/>
</dbReference>
<dbReference type="GO" id="GO:0004650">
    <property type="term" value="F:polygalacturonase activity"/>
    <property type="evidence" value="ECO:0007669"/>
    <property type="project" value="UniProtKB-EC"/>
</dbReference>
<feature type="compositionally biased region" description="Basic and acidic residues" evidence="5">
    <location>
        <begin position="91"/>
        <end position="103"/>
    </location>
</feature>
<dbReference type="EMBL" id="GISG01269332">
    <property type="protein sequence ID" value="MBA4675949.1"/>
    <property type="molecule type" value="Transcribed_RNA"/>
</dbReference>
<keyword evidence="3 4" id="KW-0326">Glycosidase</keyword>
<evidence type="ECO:0000256" key="2">
    <source>
        <dbReference type="ARBA" id="ARBA00022801"/>
    </source>
</evidence>
<name>A0A7C9F1E3_OPUST</name>
<dbReference type="GO" id="GO:0005975">
    <property type="term" value="P:carbohydrate metabolic process"/>
    <property type="evidence" value="ECO:0007669"/>
    <property type="project" value="InterPro"/>
</dbReference>
<dbReference type="Pfam" id="PF00295">
    <property type="entry name" value="Glyco_hydro_28"/>
    <property type="match status" value="1"/>
</dbReference>
<feature type="region of interest" description="Disordered" evidence="5">
    <location>
        <begin position="70"/>
        <end position="103"/>
    </location>
</feature>
<keyword evidence="2 4" id="KW-0378">Hydrolase</keyword>
<sequence>MYRNITGTTKSKEAMKFACSDMFPCRSIVLTNIDLQKKDGTAETYCNSATGFGFGTINPSADCLTSDDKYYSSSSEKDHPSVSEMGITQLEESKEDLLVHTEL</sequence>
<comment type="similarity">
    <text evidence="1 4">Belongs to the glycosyl hydrolase 28 family.</text>
</comment>
<reference evidence="6" key="1">
    <citation type="journal article" date="2013" name="J. Plant Res.">
        <title>Effect of fungi and light on seed germination of three Opuntia species from semiarid lands of central Mexico.</title>
        <authorList>
            <person name="Delgado-Sanchez P."/>
            <person name="Jimenez-Bremont J.F."/>
            <person name="Guerrero-Gonzalez Mde L."/>
            <person name="Flores J."/>
        </authorList>
    </citation>
    <scope>NUCLEOTIDE SEQUENCE</scope>
    <source>
        <tissue evidence="6">Cladode</tissue>
    </source>
</reference>
<evidence type="ECO:0000256" key="4">
    <source>
        <dbReference type="RuleBase" id="RU361169"/>
    </source>
</evidence>
<evidence type="ECO:0000256" key="1">
    <source>
        <dbReference type="ARBA" id="ARBA00008834"/>
    </source>
</evidence>
<evidence type="ECO:0000313" key="6">
    <source>
        <dbReference type="EMBL" id="MBA4675947.1"/>
    </source>
</evidence>
<evidence type="ECO:0000256" key="5">
    <source>
        <dbReference type="SAM" id="MobiDB-lite"/>
    </source>
</evidence>
<evidence type="ECO:0000256" key="3">
    <source>
        <dbReference type="ARBA" id="ARBA00023295"/>
    </source>
</evidence>